<dbReference type="RefSeq" id="WP_118335907.1">
    <property type="nucleotide sequence ID" value="NZ_AP025567.1"/>
</dbReference>
<accession>A0A415E1S7</accession>
<name>A0A415E1S7_9FIRM</name>
<dbReference type="InterPro" id="IPR026881">
    <property type="entry name" value="WYL_dom"/>
</dbReference>
<dbReference type="PANTHER" id="PTHR34580:SF1">
    <property type="entry name" value="PROTEIN PAFC"/>
    <property type="match status" value="1"/>
</dbReference>
<dbReference type="PIRSF" id="PIRSF016838">
    <property type="entry name" value="PafC"/>
    <property type="match status" value="1"/>
</dbReference>
<dbReference type="Pfam" id="PF08279">
    <property type="entry name" value="HTH_11"/>
    <property type="match status" value="1"/>
</dbReference>
<sequence>MKIDRLIGIITILLQQDKITAPELAERFEVSRRAINRDIEDICKAGIPLITHQGYGGGISIADGYKIDKSLFTEDELQTILAGLKGIDTVSRASNQAKLLDKFSSKAHRVSPKDTIIIDLASHYQIPLTQKIEAIKQAISTQNIIRFQYYYQKGEQRRKVEPYHLVFKWSAWYVFAYCLDRMDYRLFKLNRLWDLELTEESYLPRTVPTAKLNLENYFTTNKIHLKALFSPAAKYRLIEEYGIDSFSARENGELLLEQDFASYENMREWVFSFGDLVRILEPADLRDDRYRAAKAILQMDD</sequence>
<dbReference type="EMBL" id="QRMS01000003">
    <property type="protein sequence ID" value="RHJ87504.1"/>
    <property type="molecule type" value="Genomic_DNA"/>
</dbReference>
<dbReference type="STRING" id="1776384.GCA_900086585_01065"/>
<dbReference type="InterPro" id="IPR028349">
    <property type="entry name" value="PafC-like"/>
</dbReference>
<dbReference type="Pfam" id="PF25583">
    <property type="entry name" value="WCX"/>
    <property type="match status" value="1"/>
</dbReference>
<dbReference type="PROSITE" id="PS51000">
    <property type="entry name" value="HTH_DEOR_2"/>
    <property type="match status" value="1"/>
</dbReference>
<dbReference type="GO" id="GO:0003700">
    <property type="term" value="F:DNA-binding transcription factor activity"/>
    <property type="evidence" value="ECO:0007669"/>
    <property type="project" value="InterPro"/>
</dbReference>
<dbReference type="InterPro" id="IPR036388">
    <property type="entry name" value="WH-like_DNA-bd_sf"/>
</dbReference>
<proteinExistence type="predicted"/>
<dbReference type="PROSITE" id="PS52050">
    <property type="entry name" value="WYL"/>
    <property type="match status" value="1"/>
</dbReference>
<evidence type="ECO:0000259" key="3">
    <source>
        <dbReference type="PROSITE" id="PS51000"/>
    </source>
</evidence>
<comment type="caution">
    <text evidence="4">The sequence shown here is derived from an EMBL/GenBank/DDBJ whole genome shotgun (WGS) entry which is preliminary data.</text>
</comment>
<dbReference type="InterPro" id="IPR001034">
    <property type="entry name" value="DeoR_HTH"/>
</dbReference>
<evidence type="ECO:0000256" key="2">
    <source>
        <dbReference type="ARBA" id="ARBA00023163"/>
    </source>
</evidence>
<dbReference type="OrthoDB" id="9815009at2"/>
<evidence type="ECO:0000313" key="5">
    <source>
        <dbReference type="Proteomes" id="UP000284841"/>
    </source>
</evidence>
<dbReference type="SUPFAM" id="SSF46785">
    <property type="entry name" value="Winged helix' DNA-binding domain"/>
    <property type="match status" value="1"/>
</dbReference>
<keyword evidence="5" id="KW-1185">Reference proteome</keyword>
<keyword evidence="2" id="KW-0804">Transcription</keyword>
<dbReference type="InterPro" id="IPR036390">
    <property type="entry name" value="WH_DNA-bd_sf"/>
</dbReference>
<dbReference type="Pfam" id="PF13280">
    <property type="entry name" value="WYL"/>
    <property type="match status" value="1"/>
</dbReference>
<gene>
    <name evidence="4" type="ORF">DW099_12475</name>
</gene>
<dbReference type="PANTHER" id="PTHR34580">
    <property type="match status" value="1"/>
</dbReference>
<dbReference type="InterPro" id="IPR013196">
    <property type="entry name" value="HTH_11"/>
</dbReference>
<dbReference type="Gene3D" id="1.10.10.10">
    <property type="entry name" value="Winged helix-like DNA-binding domain superfamily/Winged helix DNA-binding domain"/>
    <property type="match status" value="1"/>
</dbReference>
<dbReference type="AlphaFoldDB" id="A0A415E1S7"/>
<reference evidence="4 5" key="1">
    <citation type="submission" date="2018-08" db="EMBL/GenBank/DDBJ databases">
        <title>A genome reference for cultivated species of the human gut microbiota.</title>
        <authorList>
            <person name="Zou Y."/>
            <person name="Xue W."/>
            <person name="Luo G."/>
        </authorList>
    </citation>
    <scope>NUCLEOTIDE SEQUENCE [LARGE SCALE GENOMIC DNA]</scope>
    <source>
        <strain evidence="4 5">AM07-24</strain>
    </source>
</reference>
<evidence type="ECO:0000313" key="4">
    <source>
        <dbReference type="EMBL" id="RHJ87504.1"/>
    </source>
</evidence>
<organism evidence="4 5">
    <name type="scientific">Emergencia timonensis</name>
    <dbReference type="NCBI Taxonomy" id="1776384"/>
    <lineage>
        <taxon>Bacteria</taxon>
        <taxon>Bacillati</taxon>
        <taxon>Bacillota</taxon>
        <taxon>Clostridia</taxon>
        <taxon>Peptostreptococcales</taxon>
        <taxon>Anaerovoracaceae</taxon>
        <taxon>Emergencia</taxon>
    </lineage>
</organism>
<keyword evidence="1" id="KW-0805">Transcription regulation</keyword>
<dbReference type="Proteomes" id="UP000284841">
    <property type="component" value="Unassembled WGS sequence"/>
</dbReference>
<dbReference type="InterPro" id="IPR051534">
    <property type="entry name" value="CBASS_pafABC_assoc_protein"/>
</dbReference>
<dbReference type="InterPro" id="IPR057727">
    <property type="entry name" value="WCX_dom"/>
</dbReference>
<evidence type="ECO:0000256" key="1">
    <source>
        <dbReference type="ARBA" id="ARBA00023015"/>
    </source>
</evidence>
<protein>
    <submittedName>
        <fullName evidence="4">YafY family transcriptional regulator</fullName>
    </submittedName>
</protein>
<feature type="domain" description="HTH deoR-type" evidence="3">
    <location>
        <begin position="2"/>
        <end position="60"/>
    </location>
</feature>